<sequence length="180" mass="19931">MKAELRRLLLGTGSLMLILFLAVGCASIPPQGQSVQGAWRLVSWETVFKDGTVTHPYGKTPTGFIIYEPSGWMSVQVVRDPMPPVPASGHSLIGATLEEKSAAYSAYYAYWGRYSIDASKSKVSHVLTASLLPHEVGRTYERTFSIEGDRLLLTTPPYRSGGKEAFNRLTWQRLPSELRP</sequence>
<keyword evidence="3" id="KW-1185">Reference proteome</keyword>
<dbReference type="InterPro" id="IPR024311">
    <property type="entry name" value="Lipocalin-like"/>
</dbReference>
<accession>A0A437RJZ2</accession>
<proteinExistence type="predicted"/>
<comment type="caution">
    <text evidence="2">The sequence shown here is derived from an EMBL/GenBank/DDBJ whole genome shotgun (WGS) entry which is preliminary data.</text>
</comment>
<evidence type="ECO:0000259" key="1">
    <source>
        <dbReference type="Pfam" id="PF13924"/>
    </source>
</evidence>
<dbReference type="OrthoDB" id="118834at2"/>
<gene>
    <name evidence="2" type="ORF">EOE66_04695</name>
</gene>
<protein>
    <recommendedName>
        <fullName evidence="1">Lipocalin-like domain-containing protein</fullName>
    </recommendedName>
</protein>
<organism evidence="2 3">
    <name type="scientific">Rubrivivax rivuli</name>
    <dbReference type="NCBI Taxonomy" id="1862385"/>
    <lineage>
        <taxon>Bacteria</taxon>
        <taxon>Pseudomonadati</taxon>
        <taxon>Pseudomonadota</taxon>
        <taxon>Betaproteobacteria</taxon>
        <taxon>Burkholderiales</taxon>
        <taxon>Sphaerotilaceae</taxon>
        <taxon>Rubrivivax</taxon>
    </lineage>
</organism>
<reference evidence="2 3" key="1">
    <citation type="submission" date="2019-01" db="EMBL/GenBank/DDBJ databases">
        <authorList>
            <person name="Chen W.-M."/>
        </authorList>
    </citation>
    <scope>NUCLEOTIDE SEQUENCE [LARGE SCALE GENOMIC DNA]</scope>
    <source>
        <strain evidence="2 3">KYPY4</strain>
    </source>
</reference>
<evidence type="ECO:0000313" key="2">
    <source>
        <dbReference type="EMBL" id="RVU47069.1"/>
    </source>
</evidence>
<name>A0A437RJZ2_9BURK</name>
<dbReference type="EMBL" id="SACR01000002">
    <property type="protein sequence ID" value="RVU47069.1"/>
    <property type="molecule type" value="Genomic_DNA"/>
</dbReference>
<evidence type="ECO:0000313" key="3">
    <source>
        <dbReference type="Proteomes" id="UP000285575"/>
    </source>
</evidence>
<feature type="domain" description="Lipocalin-like" evidence="1">
    <location>
        <begin position="37"/>
        <end position="173"/>
    </location>
</feature>
<dbReference type="PROSITE" id="PS51257">
    <property type="entry name" value="PROKAR_LIPOPROTEIN"/>
    <property type="match status" value="1"/>
</dbReference>
<dbReference type="Proteomes" id="UP000285575">
    <property type="component" value="Unassembled WGS sequence"/>
</dbReference>
<dbReference type="AlphaFoldDB" id="A0A437RJZ2"/>
<dbReference type="Pfam" id="PF13924">
    <property type="entry name" value="Lipocalin_5"/>
    <property type="match status" value="1"/>
</dbReference>